<keyword evidence="3" id="KW-1185">Reference proteome</keyword>
<name>A0ABR2GUS8_9EUKA</name>
<dbReference type="PANTHER" id="PTHR24159">
    <property type="match status" value="1"/>
</dbReference>
<accession>A0ABR2GUS8</accession>
<evidence type="ECO:0000313" key="2">
    <source>
        <dbReference type="EMBL" id="KAK8837426.1"/>
    </source>
</evidence>
<dbReference type="EMBL" id="JAPFFF010000059">
    <property type="protein sequence ID" value="KAK8837426.1"/>
    <property type="molecule type" value="Genomic_DNA"/>
</dbReference>
<organism evidence="2 3">
    <name type="scientific">Tritrichomonas musculus</name>
    <dbReference type="NCBI Taxonomy" id="1915356"/>
    <lineage>
        <taxon>Eukaryota</taxon>
        <taxon>Metamonada</taxon>
        <taxon>Parabasalia</taxon>
        <taxon>Tritrichomonadida</taxon>
        <taxon>Tritrichomonadidae</taxon>
        <taxon>Tritrichomonas</taxon>
    </lineage>
</organism>
<gene>
    <name evidence="2" type="ORF">M9Y10_036421</name>
</gene>
<comment type="caution">
    <text evidence="2">The sequence shown here is derived from an EMBL/GenBank/DDBJ whole genome shotgun (WGS) entry which is preliminary data.</text>
</comment>
<reference evidence="2 3" key="1">
    <citation type="submission" date="2024-04" db="EMBL/GenBank/DDBJ databases">
        <title>Tritrichomonas musculus Genome.</title>
        <authorList>
            <person name="Alves-Ferreira E."/>
            <person name="Grigg M."/>
            <person name="Lorenzi H."/>
            <person name="Galac M."/>
        </authorList>
    </citation>
    <scope>NUCLEOTIDE SEQUENCE [LARGE SCALE GENOMIC DNA]</scope>
    <source>
        <strain evidence="2 3">EAF2021</strain>
    </source>
</reference>
<protein>
    <submittedName>
        <fullName evidence="2">Uncharacterized protein</fullName>
    </submittedName>
</protein>
<sequence>MRDSGEPDDVITKILRKDDVDGLQSDLLTNESQTVPFNIFESFINKGKTNFIDYDAAYGSVKCFKYLLDNKYDVSKNTLSYAVFGQSNEIIELTDQIRSNQKKQSKNTETLKTANAGSIENNQNSKPPSANQNLEDSELKKRIIPAIMKHNNGLFVIFCQTKRMN</sequence>
<dbReference type="Proteomes" id="UP001470230">
    <property type="component" value="Unassembled WGS sequence"/>
</dbReference>
<proteinExistence type="predicted"/>
<dbReference type="PANTHER" id="PTHR24159:SF5">
    <property type="entry name" value="ANK_REP_REGION DOMAIN-CONTAINING PROTEIN"/>
    <property type="match status" value="1"/>
</dbReference>
<evidence type="ECO:0000313" key="3">
    <source>
        <dbReference type="Proteomes" id="UP001470230"/>
    </source>
</evidence>
<evidence type="ECO:0000256" key="1">
    <source>
        <dbReference type="SAM" id="MobiDB-lite"/>
    </source>
</evidence>
<feature type="region of interest" description="Disordered" evidence="1">
    <location>
        <begin position="114"/>
        <end position="134"/>
    </location>
</feature>